<dbReference type="CDD" id="cd00641">
    <property type="entry name" value="GTP_cyclohydro2"/>
    <property type="match status" value="1"/>
</dbReference>
<sequence length="204" mass="22863">MNRLSVRNHVDIPLDDHSNPGTFYTFSGLDTAHEHIVIKLGPANPISPLVRIHSECLTGDVFSSQRCDCGPQLNESILRMQEVGGYLIYLRQEGRGIGLYAKLDAYRLQDSGMDTFEANTHLNFPEDDRDFSMAAGMLKALNIKHCQLITNNPDKVQALVDNGIVVDNVIPTGVFVTRHNTHYLQAKVDKKNHVINLMKQPKRA</sequence>
<dbReference type="GO" id="GO:0009231">
    <property type="term" value="P:riboflavin biosynthetic process"/>
    <property type="evidence" value="ECO:0007669"/>
    <property type="project" value="UniProtKB-UniPathway"/>
</dbReference>
<gene>
    <name evidence="12" type="ORF">BFN10_04060</name>
    <name evidence="13" type="ORF">SAMN04490184_4577</name>
</gene>
<evidence type="ECO:0000256" key="5">
    <source>
        <dbReference type="ARBA" id="ARBA00022723"/>
    </source>
</evidence>
<evidence type="ECO:0000313" key="13">
    <source>
        <dbReference type="EMBL" id="SDP72824.1"/>
    </source>
</evidence>
<keyword evidence="7 12" id="KW-0378">Hydrolase</keyword>
<dbReference type="Proteomes" id="UP000181686">
    <property type="component" value="Unassembled WGS sequence"/>
</dbReference>
<evidence type="ECO:0000256" key="2">
    <source>
        <dbReference type="ARBA" id="ARBA00004853"/>
    </source>
</evidence>
<dbReference type="EC" id="3.5.4.25" evidence="3"/>
<keyword evidence="9" id="KW-0342">GTP-binding</keyword>
<dbReference type="GO" id="GO:0046872">
    <property type="term" value="F:metal ion binding"/>
    <property type="evidence" value="ECO:0007669"/>
    <property type="project" value="UniProtKB-KW"/>
</dbReference>
<dbReference type="PANTHER" id="PTHR21327">
    <property type="entry name" value="GTP CYCLOHYDROLASE II-RELATED"/>
    <property type="match status" value="1"/>
</dbReference>
<protein>
    <recommendedName>
        <fullName evidence="3">GTP cyclohydrolase II</fullName>
        <ecNumber evidence="3">3.5.4.25</ecNumber>
    </recommendedName>
</protein>
<evidence type="ECO:0000256" key="3">
    <source>
        <dbReference type="ARBA" id="ARBA00012762"/>
    </source>
</evidence>
<dbReference type="GO" id="GO:0003935">
    <property type="term" value="F:GTP cyclohydrolase II activity"/>
    <property type="evidence" value="ECO:0007669"/>
    <property type="project" value="UniProtKB-EC"/>
</dbReference>
<comment type="pathway">
    <text evidence="2">Cofactor biosynthesis; riboflavin biosynthesis; 5-amino-6-(D-ribitylamino)uracil from GTP: step 1/4.</text>
</comment>
<proteinExistence type="predicted"/>
<dbReference type="GO" id="GO:0005525">
    <property type="term" value="F:GTP binding"/>
    <property type="evidence" value="ECO:0007669"/>
    <property type="project" value="UniProtKB-KW"/>
</dbReference>
<dbReference type="AlphaFoldDB" id="A0A1H0V387"/>
<accession>A0A1H0V387</accession>
<comment type="cofactor">
    <cofactor evidence="1">
        <name>Zn(2+)</name>
        <dbReference type="ChEBI" id="CHEBI:29105"/>
    </cofactor>
</comment>
<evidence type="ECO:0000256" key="7">
    <source>
        <dbReference type="ARBA" id="ARBA00022801"/>
    </source>
</evidence>
<dbReference type="Pfam" id="PF00925">
    <property type="entry name" value="GTP_cyclohydro2"/>
    <property type="match status" value="1"/>
</dbReference>
<reference evidence="13 15" key="2">
    <citation type="submission" date="2016-10" db="EMBL/GenBank/DDBJ databases">
        <authorList>
            <person name="Varghese N."/>
            <person name="Submissions S."/>
        </authorList>
    </citation>
    <scope>NUCLEOTIDE SEQUENCE [LARGE SCALE GENOMIC DNA]</scope>
    <source>
        <strain evidence="13 15">BS2774</strain>
    </source>
</reference>
<feature type="domain" description="GTP cyclohydrolase II" evidence="11">
    <location>
        <begin position="21"/>
        <end position="170"/>
    </location>
</feature>
<keyword evidence="4" id="KW-0686">Riboflavin biosynthesis</keyword>
<dbReference type="EMBL" id="LT629708">
    <property type="protein sequence ID" value="SDP72824.1"/>
    <property type="molecule type" value="Genomic_DNA"/>
</dbReference>
<dbReference type="UniPathway" id="UPA00275"/>
<evidence type="ECO:0000256" key="1">
    <source>
        <dbReference type="ARBA" id="ARBA00001947"/>
    </source>
</evidence>
<dbReference type="SUPFAM" id="SSF142695">
    <property type="entry name" value="RibA-like"/>
    <property type="match status" value="1"/>
</dbReference>
<dbReference type="GO" id="GO:0005829">
    <property type="term" value="C:cytosol"/>
    <property type="evidence" value="ECO:0007669"/>
    <property type="project" value="TreeGrafter"/>
</dbReference>
<evidence type="ECO:0000313" key="14">
    <source>
        <dbReference type="Proteomes" id="UP000181686"/>
    </source>
</evidence>
<keyword evidence="6" id="KW-0547">Nucleotide-binding</keyword>
<evidence type="ECO:0000256" key="9">
    <source>
        <dbReference type="ARBA" id="ARBA00023134"/>
    </source>
</evidence>
<keyword evidence="5" id="KW-0479">Metal-binding</keyword>
<dbReference type="NCBIfam" id="NF001591">
    <property type="entry name" value="PRK00393.1"/>
    <property type="match status" value="1"/>
</dbReference>
<evidence type="ECO:0000256" key="4">
    <source>
        <dbReference type="ARBA" id="ARBA00022619"/>
    </source>
</evidence>
<evidence type="ECO:0000256" key="8">
    <source>
        <dbReference type="ARBA" id="ARBA00022833"/>
    </source>
</evidence>
<dbReference type="PANTHER" id="PTHR21327:SF18">
    <property type="entry name" value="3,4-DIHYDROXY-2-BUTANONE 4-PHOSPHATE SYNTHASE"/>
    <property type="match status" value="1"/>
</dbReference>
<dbReference type="InterPro" id="IPR000926">
    <property type="entry name" value="RibA"/>
</dbReference>
<dbReference type="InterPro" id="IPR032677">
    <property type="entry name" value="GTP_cyclohydro_II"/>
</dbReference>
<comment type="catalytic activity">
    <reaction evidence="10">
        <text>GTP + 4 H2O = 2,5-diamino-6-hydroxy-4-(5-phosphoribosylamino)-pyrimidine + formate + 2 phosphate + 3 H(+)</text>
        <dbReference type="Rhea" id="RHEA:23704"/>
        <dbReference type="ChEBI" id="CHEBI:15377"/>
        <dbReference type="ChEBI" id="CHEBI:15378"/>
        <dbReference type="ChEBI" id="CHEBI:15740"/>
        <dbReference type="ChEBI" id="CHEBI:37565"/>
        <dbReference type="ChEBI" id="CHEBI:43474"/>
        <dbReference type="ChEBI" id="CHEBI:58614"/>
        <dbReference type="EC" id="3.5.4.25"/>
    </reaction>
</comment>
<dbReference type="EMBL" id="MDGK01000015">
    <property type="protein sequence ID" value="OIN11270.1"/>
    <property type="molecule type" value="Genomic_DNA"/>
</dbReference>
<reference evidence="12 14" key="1">
    <citation type="submission" date="2016-08" db="EMBL/GenBank/DDBJ databases">
        <title>Draft genome sequence of the type strain of Pseudomonas extremorientalis LMG 19695T isolated from drinking water reservoir.</title>
        <authorList>
            <person name="Tambong J.T."/>
        </authorList>
    </citation>
    <scope>NUCLEOTIDE SEQUENCE [LARGE SCALE GENOMIC DNA]</scope>
    <source>
        <strain evidence="12 14">LMG 19695</strain>
    </source>
</reference>
<evidence type="ECO:0000313" key="12">
    <source>
        <dbReference type="EMBL" id="OIN11270.1"/>
    </source>
</evidence>
<evidence type="ECO:0000256" key="10">
    <source>
        <dbReference type="ARBA" id="ARBA00049295"/>
    </source>
</evidence>
<dbReference type="InterPro" id="IPR036144">
    <property type="entry name" value="RibA-like_sf"/>
</dbReference>
<name>A0A1H0V387_9PSED</name>
<dbReference type="Gene3D" id="3.40.50.10990">
    <property type="entry name" value="GTP cyclohydrolase II"/>
    <property type="match status" value="1"/>
</dbReference>
<dbReference type="Proteomes" id="UP000182654">
    <property type="component" value="Chromosome I"/>
</dbReference>
<evidence type="ECO:0000313" key="15">
    <source>
        <dbReference type="Proteomes" id="UP000182654"/>
    </source>
</evidence>
<dbReference type="RefSeq" id="WP_071488579.1">
    <property type="nucleotide sequence ID" value="NZ_CP089519.1"/>
</dbReference>
<organism evidence="12 14">
    <name type="scientific">Pseudomonas extremorientalis</name>
    <dbReference type="NCBI Taxonomy" id="169669"/>
    <lineage>
        <taxon>Bacteria</taxon>
        <taxon>Pseudomonadati</taxon>
        <taxon>Pseudomonadota</taxon>
        <taxon>Gammaproteobacteria</taxon>
        <taxon>Pseudomonadales</taxon>
        <taxon>Pseudomonadaceae</taxon>
        <taxon>Pseudomonas</taxon>
    </lineage>
</organism>
<evidence type="ECO:0000256" key="6">
    <source>
        <dbReference type="ARBA" id="ARBA00022741"/>
    </source>
</evidence>
<keyword evidence="8" id="KW-0862">Zinc</keyword>
<keyword evidence="15" id="KW-1185">Reference proteome</keyword>
<evidence type="ECO:0000259" key="11">
    <source>
        <dbReference type="Pfam" id="PF00925"/>
    </source>
</evidence>